<dbReference type="InterPro" id="IPR011047">
    <property type="entry name" value="Quinoprotein_ADH-like_sf"/>
</dbReference>
<evidence type="ECO:0000313" key="1">
    <source>
        <dbReference type="EMBL" id="SVD13063.1"/>
    </source>
</evidence>
<dbReference type="SUPFAM" id="SSF50998">
    <property type="entry name" value="Quinoprotein alcohol dehydrogenase-like"/>
    <property type="match status" value="1"/>
</dbReference>
<name>A0A382STF4_9ZZZZ</name>
<proteinExistence type="predicted"/>
<evidence type="ECO:0008006" key="2">
    <source>
        <dbReference type="Google" id="ProtNLM"/>
    </source>
</evidence>
<accession>A0A382STF4</accession>
<organism evidence="1">
    <name type="scientific">marine metagenome</name>
    <dbReference type="NCBI Taxonomy" id="408172"/>
    <lineage>
        <taxon>unclassified sequences</taxon>
        <taxon>metagenomes</taxon>
        <taxon>ecological metagenomes</taxon>
    </lineage>
</organism>
<protein>
    <recommendedName>
        <fullName evidence="2">Pyrrolo-quinoline quinone</fullName>
    </recommendedName>
</protein>
<dbReference type="AlphaFoldDB" id="A0A382STF4"/>
<gene>
    <name evidence="1" type="ORF">METZ01_LOCUS365917</name>
</gene>
<feature type="non-terminal residue" evidence="1">
    <location>
        <position position="103"/>
    </location>
</feature>
<dbReference type="EMBL" id="UINC01131387">
    <property type="protein sequence ID" value="SVD13063.1"/>
    <property type="molecule type" value="Genomic_DNA"/>
</dbReference>
<sequence>MLWLLLGGLVLWLVVGCGRGTLYVPMDSGRGNWLSTGGGPGGVAALEGGPQPPLELLWSQNTGAAPVGGALLAGPLVLQATQSERVYAFDLVDGQRVGRRGSK</sequence>
<reference evidence="1" key="1">
    <citation type="submission" date="2018-05" db="EMBL/GenBank/DDBJ databases">
        <authorList>
            <person name="Lanie J.A."/>
            <person name="Ng W.-L."/>
            <person name="Kazmierczak K.M."/>
            <person name="Andrzejewski T.M."/>
            <person name="Davidsen T.M."/>
            <person name="Wayne K.J."/>
            <person name="Tettelin H."/>
            <person name="Glass J.I."/>
            <person name="Rusch D."/>
            <person name="Podicherti R."/>
            <person name="Tsui H.-C.T."/>
            <person name="Winkler M.E."/>
        </authorList>
    </citation>
    <scope>NUCLEOTIDE SEQUENCE</scope>
</reference>